<name>A0A9D5B4A5_PEA</name>
<evidence type="ECO:0000313" key="1">
    <source>
        <dbReference type="EMBL" id="KAI5428964.1"/>
    </source>
</evidence>
<evidence type="ECO:0000313" key="2">
    <source>
        <dbReference type="Proteomes" id="UP001058974"/>
    </source>
</evidence>
<proteinExistence type="predicted"/>
<dbReference type="Proteomes" id="UP001058974">
    <property type="component" value="Chromosome 3"/>
</dbReference>
<accession>A0A9D5B4A5</accession>
<gene>
    <name evidence="1" type="ORF">KIW84_033817</name>
</gene>
<sequence>MASFEDRAANVKANMLPAHGNAYVNMVDHCPGNFRVFRSGPVLYSSDKVVPYKYNATMIENGQDIPLPTANSVVSIAYVVKVTRSGRVFGPVSPKVMEDVSKKADVHLVNLVNAPTCQSGESSGLKVKYDDNDEVLRLIKKSEFNIVKQLLQTPSKIYVLSLLMNYEAHREASQKVLKQAYVEHDVTVDQFDHIVVNITSCNNLSFYDEELPVGGRNNNFTLHISMNFKEDAL</sequence>
<organism evidence="1 2">
    <name type="scientific">Pisum sativum</name>
    <name type="common">Garden pea</name>
    <name type="synonym">Lathyrus oleraceus</name>
    <dbReference type="NCBI Taxonomy" id="3888"/>
    <lineage>
        <taxon>Eukaryota</taxon>
        <taxon>Viridiplantae</taxon>
        <taxon>Streptophyta</taxon>
        <taxon>Embryophyta</taxon>
        <taxon>Tracheophyta</taxon>
        <taxon>Spermatophyta</taxon>
        <taxon>Magnoliopsida</taxon>
        <taxon>eudicotyledons</taxon>
        <taxon>Gunneridae</taxon>
        <taxon>Pentapetalae</taxon>
        <taxon>rosids</taxon>
        <taxon>fabids</taxon>
        <taxon>Fabales</taxon>
        <taxon>Fabaceae</taxon>
        <taxon>Papilionoideae</taxon>
        <taxon>50 kb inversion clade</taxon>
        <taxon>NPAAA clade</taxon>
        <taxon>Hologalegina</taxon>
        <taxon>IRL clade</taxon>
        <taxon>Fabeae</taxon>
        <taxon>Lathyrus</taxon>
    </lineage>
</organism>
<reference evidence="1 2" key="1">
    <citation type="journal article" date="2022" name="Nat. Genet.">
        <title>Improved pea reference genome and pan-genome highlight genomic features and evolutionary characteristics.</title>
        <authorList>
            <person name="Yang T."/>
            <person name="Liu R."/>
            <person name="Luo Y."/>
            <person name="Hu S."/>
            <person name="Wang D."/>
            <person name="Wang C."/>
            <person name="Pandey M.K."/>
            <person name="Ge S."/>
            <person name="Xu Q."/>
            <person name="Li N."/>
            <person name="Li G."/>
            <person name="Huang Y."/>
            <person name="Saxena R.K."/>
            <person name="Ji Y."/>
            <person name="Li M."/>
            <person name="Yan X."/>
            <person name="He Y."/>
            <person name="Liu Y."/>
            <person name="Wang X."/>
            <person name="Xiang C."/>
            <person name="Varshney R.K."/>
            <person name="Ding H."/>
            <person name="Gao S."/>
            <person name="Zong X."/>
        </authorList>
    </citation>
    <scope>NUCLEOTIDE SEQUENCE [LARGE SCALE GENOMIC DNA]</scope>
    <source>
        <strain evidence="1 2">cv. Zhongwan 6</strain>
    </source>
</reference>
<keyword evidence="2" id="KW-1185">Reference proteome</keyword>
<protein>
    <submittedName>
        <fullName evidence="1">Uncharacterized protein</fullName>
    </submittedName>
</protein>
<dbReference type="AlphaFoldDB" id="A0A9D5B4A5"/>
<dbReference type="Gramene" id="Psat03G0381700-T1">
    <property type="protein sequence ID" value="KAI5428964.1"/>
    <property type="gene ID" value="KIW84_033817"/>
</dbReference>
<dbReference type="EMBL" id="JAMSHJ010000003">
    <property type="protein sequence ID" value="KAI5428964.1"/>
    <property type="molecule type" value="Genomic_DNA"/>
</dbReference>
<dbReference type="PANTHER" id="PTHR32108:SF9">
    <property type="entry name" value="REVERSE TRANSCRIPTASE RNASE H-LIKE DOMAIN-CONTAINING PROTEIN"/>
    <property type="match status" value="1"/>
</dbReference>
<comment type="caution">
    <text evidence="1">The sequence shown here is derived from an EMBL/GenBank/DDBJ whole genome shotgun (WGS) entry which is preliminary data.</text>
</comment>
<dbReference type="PANTHER" id="PTHR32108">
    <property type="entry name" value="DNA-DIRECTED RNA POLYMERASE SUBUNIT ALPHA"/>
    <property type="match status" value="1"/>
</dbReference>